<feature type="domain" description="ABC-2 type transporter transmembrane" evidence="6">
    <location>
        <begin position="25"/>
        <end position="362"/>
    </location>
</feature>
<feature type="transmembrane region" description="Helical" evidence="5">
    <location>
        <begin position="330"/>
        <end position="357"/>
    </location>
</feature>
<dbReference type="PANTHER" id="PTHR19229:SF250">
    <property type="entry name" value="ABC TRANSPORTER DOMAIN-CONTAINING PROTEIN-RELATED"/>
    <property type="match status" value="1"/>
</dbReference>
<keyword evidence="7" id="KW-0067">ATP-binding</keyword>
<dbReference type="STRING" id="48709.A0A1D2M7E8"/>
<dbReference type="GO" id="GO:0005524">
    <property type="term" value="F:ATP binding"/>
    <property type="evidence" value="ECO:0007669"/>
    <property type="project" value="UniProtKB-KW"/>
</dbReference>
<dbReference type="OMA" id="WTISTHR"/>
<evidence type="ECO:0000313" key="8">
    <source>
        <dbReference type="Proteomes" id="UP000094527"/>
    </source>
</evidence>
<evidence type="ECO:0000259" key="6">
    <source>
        <dbReference type="Pfam" id="PF12698"/>
    </source>
</evidence>
<evidence type="ECO:0000256" key="4">
    <source>
        <dbReference type="ARBA" id="ARBA00023136"/>
    </source>
</evidence>
<feature type="transmembrane region" description="Helical" evidence="5">
    <location>
        <begin position="377"/>
        <end position="395"/>
    </location>
</feature>
<keyword evidence="4 5" id="KW-0472">Membrane</keyword>
<evidence type="ECO:0000256" key="3">
    <source>
        <dbReference type="ARBA" id="ARBA00022989"/>
    </source>
</evidence>
<name>A0A1D2M7E8_ORCCI</name>
<proteinExistence type="predicted"/>
<evidence type="ECO:0000256" key="2">
    <source>
        <dbReference type="ARBA" id="ARBA00022692"/>
    </source>
</evidence>
<evidence type="ECO:0000313" key="7">
    <source>
        <dbReference type="EMBL" id="ODM88893.1"/>
    </source>
</evidence>
<dbReference type="Proteomes" id="UP000094527">
    <property type="component" value="Unassembled WGS sequence"/>
</dbReference>
<protein>
    <submittedName>
        <fullName evidence="7">ATP-binding cassette sub-family A member 3</fullName>
    </submittedName>
</protein>
<organism evidence="7 8">
    <name type="scientific">Orchesella cincta</name>
    <name type="common">Springtail</name>
    <name type="synonym">Podura cincta</name>
    <dbReference type="NCBI Taxonomy" id="48709"/>
    <lineage>
        <taxon>Eukaryota</taxon>
        <taxon>Metazoa</taxon>
        <taxon>Ecdysozoa</taxon>
        <taxon>Arthropoda</taxon>
        <taxon>Hexapoda</taxon>
        <taxon>Collembola</taxon>
        <taxon>Entomobryomorpha</taxon>
        <taxon>Entomobryoidea</taxon>
        <taxon>Orchesellidae</taxon>
        <taxon>Orchesellinae</taxon>
        <taxon>Orchesella</taxon>
    </lineage>
</organism>
<feature type="transmembrane region" description="Helical" evidence="5">
    <location>
        <begin position="282"/>
        <end position="309"/>
    </location>
</feature>
<keyword evidence="7" id="KW-0547">Nucleotide-binding</keyword>
<evidence type="ECO:0000256" key="1">
    <source>
        <dbReference type="ARBA" id="ARBA00004141"/>
    </source>
</evidence>
<dbReference type="AlphaFoldDB" id="A0A1D2M7E8"/>
<feature type="transmembrane region" description="Helical" evidence="5">
    <location>
        <begin position="238"/>
        <end position="262"/>
    </location>
</feature>
<keyword evidence="3 5" id="KW-1133">Transmembrane helix</keyword>
<sequence length="415" mass="46588">MANKILLLAWKNLLLRKRHFIVTTFEILFPTFMVWVLVYINKKLDKGPAQNQDGVTFEAMTWDELHIAFMRAFPCLSCTFAYAPDNTQTKEVIDALSSNFTTVSGGSIDWKAFNSEKDIEAYLAEVAFDPTNFGDLEAAVVFESGLDLGVSSTSGVISYKIRLLNRILNTHLLFPILQEPGPDLHNEMRYAESGFSFMQLCIERVLAKRLTGQDFHHEVTLQAFPYPSSKTIKNFTKIYFDFLPDAIVIGFVIIVIAIAIVVVSEKETGIRELQKLNGVRGWMQWLGWMLDSILFVTISVTLVVFLLFIDFGSGALIKYGGHRVVVCVDALYNLGICFLLLSSLAITVGIILWLVTYFFPDAELHKVYDTTSLASKLAYALLPNMAIGLACRSMVASEGKAKGISWTNIWEPIKR</sequence>
<dbReference type="GO" id="GO:0016020">
    <property type="term" value="C:membrane"/>
    <property type="evidence" value="ECO:0007669"/>
    <property type="project" value="UniProtKB-SubCell"/>
</dbReference>
<dbReference type="GO" id="GO:0140359">
    <property type="term" value="F:ABC-type transporter activity"/>
    <property type="evidence" value="ECO:0007669"/>
    <property type="project" value="InterPro"/>
</dbReference>
<comment type="subcellular location">
    <subcellularLocation>
        <location evidence="1">Membrane</location>
        <topology evidence="1">Multi-pass membrane protein</topology>
    </subcellularLocation>
</comment>
<dbReference type="Pfam" id="PF12698">
    <property type="entry name" value="ABC2_membrane_3"/>
    <property type="match status" value="1"/>
</dbReference>
<dbReference type="EMBL" id="LJIJ01003084">
    <property type="protein sequence ID" value="ODM88893.1"/>
    <property type="molecule type" value="Genomic_DNA"/>
</dbReference>
<dbReference type="InterPro" id="IPR013525">
    <property type="entry name" value="ABC2_TM"/>
</dbReference>
<dbReference type="OrthoDB" id="10255969at2759"/>
<dbReference type="PANTHER" id="PTHR19229">
    <property type="entry name" value="ATP-BINDING CASSETTE TRANSPORTER SUBFAMILY A ABCA"/>
    <property type="match status" value="1"/>
</dbReference>
<keyword evidence="8" id="KW-1185">Reference proteome</keyword>
<dbReference type="GO" id="GO:0005319">
    <property type="term" value="F:lipid transporter activity"/>
    <property type="evidence" value="ECO:0007669"/>
    <property type="project" value="TreeGrafter"/>
</dbReference>
<comment type="caution">
    <text evidence="7">The sequence shown here is derived from an EMBL/GenBank/DDBJ whole genome shotgun (WGS) entry which is preliminary data.</text>
</comment>
<evidence type="ECO:0000256" key="5">
    <source>
        <dbReference type="SAM" id="Phobius"/>
    </source>
</evidence>
<feature type="transmembrane region" description="Helical" evidence="5">
    <location>
        <begin position="20"/>
        <end position="40"/>
    </location>
</feature>
<reference evidence="7 8" key="1">
    <citation type="journal article" date="2016" name="Genome Biol. Evol.">
        <title>Gene Family Evolution Reflects Adaptation to Soil Environmental Stressors in the Genome of the Collembolan Orchesella cincta.</title>
        <authorList>
            <person name="Faddeeva-Vakhrusheva A."/>
            <person name="Derks M.F."/>
            <person name="Anvar S.Y."/>
            <person name="Agamennone V."/>
            <person name="Suring W."/>
            <person name="Smit S."/>
            <person name="van Straalen N.M."/>
            <person name="Roelofs D."/>
        </authorList>
    </citation>
    <scope>NUCLEOTIDE SEQUENCE [LARGE SCALE GENOMIC DNA]</scope>
    <source>
        <tissue evidence="7">Mixed pool</tissue>
    </source>
</reference>
<accession>A0A1D2M7E8</accession>
<dbReference type="InterPro" id="IPR026082">
    <property type="entry name" value="ABCA"/>
</dbReference>
<gene>
    <name evidence="7" type="ORF">Ocin01_17791</name>
</gene>
<keyword evidence="2 5" id="KW-0812">Transmembrane</keyword>